<organism evidence="1 2">
    <name type="scientific">Desulfonema magnum</name>
    <dbReference type="NCBI Taxonomy" id="45655"/>
    <lineage>
        <taxon>Bacteria</taxon>
        <taxon>Pseudomonadati</taxon>
        <taxon>Thermodesulfobacteriota</taxon>
        <taxon>Desulfobacteria</taxon>
        <taxon>Desulfobacterales</taxon>
        <taxon>Desulfococcaceae</taxon>
        <taxon>Desulfonema</taxon>
    </lineage>
</organism>
<name>A0A975GPJ6_9BACT</name>
<reference evidence="1" key="1">
    <citation type="journal article" date="2021" name="Microb. Physiol.">
        <title>Proteogenomic Insights into the Physiology of Marine, Sulfate-Reducing, Filamentous Desulfonema limicola and Desulfonema magnum.</title>
        <authorList>
            <person name="Schnaars V."/>
            <person name="Wohlbrand L."/>
            <person name="Scheve S."/>
            <person name="Hinrichs C."/>
            <person name="Reinhardt R."/>
            <person name="Rabus R."/>
        </authorList>
    </citation>
    <scope>NUCLEOTIDE SEQUENCE</scope>
    <source>
        <strain evidence="1">4be13</strain>
    </source>
</reference>
<protein>
    <submittedName>
        <fullName evidence="1">Uncharacterized protein</fullName>
    </submittedName>
</protein>
<dbReference type="AlphaFoldDB" id="A0A975GPJ6"/>
<keyword evidence="2" id="KW-1185">Reference proteome</keyword>
<dbReference type="Proteomes" id="UP000663722">
    <property type="component" value="Chromosome"/>
</dbReference>
<evidence type="ECO:0000313" key="2">
    <source>
        <dbReference type="Proteomes" id="UP000663722"/>
    </source>
</evidence>
<dbReference type="KEGG" id="dmm:dnm_051290"/>
<dbReference type="RefSeq" id="WP_207677863.1">
    <property type="nucleotide sequence ID" value="NZ_CP061800.1"/>
</dbReference>
<accession>A0A975GPJ6</accession>
<gene>
    <name evidence="1" type="ORF">dnm_051290</name>
</gene>
<dbReference type="EMBL" id="CP061800">
    <property type="protein sequence ID" value="QTA89081.1"/>
    <property type="molecule type" value="Genomic_DNA"/>
</dbReference>
<evidence type="ECO:0000313" key="1">
    <source>
        <dbReference type="EMBL" id="QTA89081.1"/>
    </source>
</evidence>
<proteinExistence type="predicted"/>
<sequence>MSKENEVILAKYLNNVSKCHTMIEGWLKEKSLFSEQIEYDIHEKASGKYITKKLIIYKDKNNQIAELIPVGAWTIGANGRIDLIGNFDQQILIYLQKDIKMKTSGTTSINDDEDQEVSKNGHSLYKGFEKAGWYWIEDKKLGKAHVLNKDLFFDLLSEVSDYEF</sequence>